<dbReference type="Proteomes" id="UP000199306">
    <property type="component" value="Unassembled WGS sequence"/>
</dbReference>
<evidence type="ECO:0000256" key="2">
    <source>
        <dbReference type="ARBA" id="ARBA00023136"/>
    </source>
</evidence>
<evidence type="ECO:0008006" key="6">
    <source>
        <dbReference type="Google" id="ProtNLM"/>
    </source>
</evidence>
<dbReference type="AlphaFoldDB" id="A0A1I5MKL8"/>
<comment type="subcellular location">
    <subcellularLocation>
        <location evidence="1">Cell outer membrane</location>
    </subcellularLocation>
</comment>
<keyword evidence="2" id="KW-0472">Membrane</keyword>
<evidence type="ECO:0000256" key="1">
    <source>
        <dbReference type="ARBA" id="ARBA00004442"/>
    </source>
</evidence>
<keyword evidence="3" id="KW-0998">Cell outer membrane</keyword>
<dbReference type="STRING" id="1079859.SAMN04515674_101352"/>
<name>A0A1I5MKL8_9BACT</name>
<evidence type="ECO:0000313" key="4">
    <source>
        <dbReference type="EMBL" id="SFP10148.1"/>
    </source>
</evidence>
<dbReference type="GO" id="GO:0009279">
    <property type="term" value="C:cell outer membrane"/>
    <property type="evidence" value="ECO:0007669"/>
    <property type="project" value="UniProtKB-SubCell"/>
</dbReference>
<evidence type="ECO:0000256" key="3">
    <source>
        <dbReference type="ARBA" id="ARBA00023237"/>
    </source>
</evidence>
<gene>
    <name evidence="4" type="ORF">SAMN04515674_101352</name>
</gene>
<evidence type="ECO:0000313" key="5">
    <source>
        <dbReference type="Proteomes" id="UP000199306"/>
    </source>
</evidence>
<proteinExistence type="predicted"/>
<dbReference type="InterPro" id="IPR036942">
    <property type="entry name" value="Beta-barrel_TonB_sf"/>
</dbReference>
<protein>
    <recommendedName>
        <fullName evidence="6">TonB dependent receptor</fullName>
    </recommendedName>
</protein>
<accession>A0A1I5MKL8</accession>
<dbReference type="EMBL" id="FOXH01000001">
    <property type="protein sequence ID" value="SFP10148.1"/>
    <property type="molecule type" value="Genomic_DNA"/>
</dbReference>
<keyword evidence="5" id="KW-1185">Reference proteome</keyword>
<dbReference type="SUPFAM" id="SSF56935">
    <property type="entry name" value="Porins"/>
    <property type="match status" value="1"/>
</dbReference>
<dbReference type="Gene3D" id="2.40.170.20">
    <property type="entry name" value="TonB-dependent receptor, beta-barrel domain"/>
    <property type="match status" value="1"/>
</dbReference>
<reference evidence="4 5" key="1">
    <citation type="submission" date="2016-10" db="EMBL/GenBank/DDBJ databases">
        <authorList>
            <person name="de Groot N.N."/>
        </authorList>
    </citation>
    <scope>NUCLEOTIDE SEQUENCE [LARGE SCALE GENOMIC DNA]</scope>
    <source>
        <strain evidence="5">E92,LMG 26720,CCM 7988</strain>
    </source>
</reference>
<organism evidence="4 5">
    <name type="scientific">Pseudarcicella hirudinis</name>
    <dbReference type="NCBI Taxonomy" id="1079859"/>
    <lineage>
        <taxon>Bacteria</taxon>
        <taxon>Pseudomonadati</taxon>
        <taxon>Bacteroidota</taxon>
        <taxon>Cytophagia</taxon>
        <taxon>Cytophagales</taxon>
        <taxon>Flectobacillaceae</taxon>
        <taxon>Pseudarcicella</taxon>
    </lineage>
</organism>
<sequence>MILTKNPYKFLTIVSLSCVSIMANGQDKKQGSITNEDIVIDKERKIELPQANRIFEKIPTIQDANKGKGLRYEFTERKLPIQMPQFSPVVVMPGDGISKENTKLGNYNNVIKAGFGNYAHTFLEGHVGIQPNEDVYHGIYFKHDGNRLGPVGASNSGRSQNLIKVHSKTITNTFKFDGAIGWERQSTHFYGKVPNPYDIVADSIAQHWNKFHYIGSISNAIRGSKIDYTATSGLSFLYTKYDAREWVWDSKINAVFPITNGLTAHFDGNMVISEYTDEVADRRQLFKLKPTFQYKNDFLNISAGINIANDKDKNLNLNDTYVFPTAKIDVQPIENIHVFGGIDGDVYMNNFMNILQEMPWLAAKSQLKDTRKTAEFFAGAKGLLENGFGFEAKVSYGQYRNFYVFNNSGADSTRFNINFSNDTTKVKVTNFSGQLNYQYENFRSLLKVDYYNYAGLGNLDQAWHRPSFTSTWNNTLTFKEKLIVSSDIYFITGLKGKNLITNKEQNLSSIFDLNLKFTYLITDRFNVFVSANNILGKEYQRYLYYPQQGINFLAGLSYSF</sequence>